<proteinExistence type="predicted"/>
<evidence type="ECO:0000313" key="3">
    <source>
        <dbReference type="EMBL" id="KIK96580.1"/>
    </source>
</evidence>
<dbReference type="Gene3D" id="3.90.228.10">
    <property type="match status" value="1"/>
</dbReference>
<reference evidence="3 4" key="1">
    <citation type="submission" date="2014-04" db="EMBL/GenBank/DDBJ databases">
        <authorList>
            <consortium name="DOE Joint Genome Institute"/>
            <person name="Kuo A."/>
            <person name="Kohler A."/>
            <person name="Jargeat P."/>
            <person name="Nagy L.G."/>
            <person name="Floudas D."/>
            <person name="Copeland A."/>
            <person name="Barry K.W."/>
            <person name="Cichocki N."/>
            <person name="Veneault-Fourrey C."/>
            <person name="LaButti K."/>
            <person name="Lindquist E.A."/>
            <person name="Lipzen A."/>
            <person name="Lundell T."/>
            <person name="Morin E."/>
            <person name="Murat C."/>
            <person name="Sun H."/>
            <person name="Tunlid A."/>
            <person name="Henrissat B."/>
            <person name="Grigoriev I.V."/>
            <person name="Hibbett D.S."/>
            <person name="Martin F."/>
            <person name="Nordberg H.P."/>
            <person name="Cantor M.N."/>
            <person name="Hua S.X."/>
        </authorList>
    </citation>
    <scope>NUCLEOTIDE SEQUENCE [LARGE SCALE GENOMIC DNA]</scope>
    <source>
        <strain evidence="3 4">Ve08.2h10</strain>
    </source>
</reference>
<sequence>MNAPPLPPMHAALSALGTMAGQYLAAQSAQAQAARAQPPQVQPTVNTSSARQSATRNGANLCDVCHLKSKYFDGTKTHSYCSRTCAAKMQKKAASGGSPPKKGKSATAPPRSNAKLCDYCHKQPKYNDGQTTHSFCGKTCAQKAKATGAASGGGAVPAAPKPLSNGCLLCGKAVKKGCFCSQACAAKAEKNAPALLEVPGGHDTFKSVADQFNASWRHQTSCPAVRRIYKVVGDSSSIARYEAYRASVERQGQFVAAGRSAGNENRRWHGTTRECLLGDNGNSKLCSSQTCSLCGILRTSYSLNLFGKKTGWGRQAIFFTRPTVFGAGIYTSSTSSKSNDYSNNVKPSNQKAILLNKVVVGKGYKMTQDNTAMTAPPPGYDSVLAEVVVGGSLNYDELVCYTENAIRPSYLLIYDA</sequence>
<dbReference type="HOGENOM" id="CLU_039434_0_0_1"/>
<dbReference type="InterPro" id="IPR012317">
    <property type="entry name" value="Poly(ADP-ribose)pol_cat_dom"/>
</dbReference>
<dbReference type="Proteomes" id="UP000054538">
    <property type="component" value="Unassembled WGS sequence"/>
</dbReference>
<accession>A0A0D0EAG2</accession>
<dbReference type="OrthoDB" id="9514740at2759"/>
<dbReference type="InParanoid" id="A0A0D0EAG2"/>
<feature type="domain" description="PARP catalytic" evidence="2">
    <location>
        <begin position="316"/>
        <end position="385"/>
    </location>
</feature>
<dbReference type="AlphaFoldDB" id="A0A0D0EAG2"/>
<gene>
    <name evidence="3" type="ORF">PAXRUDRAFT_770790</name>
</gene>
<feature type="region of interest" description="Disordered" evidence="1">
    <location>
        <begin position="92"/>
        <end position="111"/>
    </location>
</feature>
<dbReference type="Pfam" id="PF00644">
    <property type="entry name" value="PARP"/>
    <property type="match status" value="1"/>
</dbReference>
<keyword evidence="4" id="KW-1185">Reference proteome</keyword>
<reference evidence="4" key="2">
    <citation type="submission" date="2015-01" db="EMBL/GenBank/DDBJ databases">
        <title>Evolutionary Origins and Diversification of the Mycorrhizal Mutualists.</title>
        <authorList>
            <consortium name="DOE Joint Genome Institute"/>
            <consortium name="Mycorrhizal Genomics Consortium"/>
            <person name="Kohler A."/>
            <person name="Kuo A."/>
            <person name="Nagy L.G."/>
            <person name="Floudas D."/>
            <person name="Copeland A."/>
            <person name="Barry K.W."/>
            <person name="Cichocki N."/>
            <person name="Veneault-Fourrey C."/>
            <person name="LaButti K."/>
            <person name="Lindquist E.A."/>
            <person name="Lipzen A."/>
            <person name="Lundell T."/>
            <person name="Morin E."/>
            <person name="Murat C."/>
            <person name="Riley R."/>
            <person name="Ohm R."/>
            <person name="Sun H."/>
            <person name="Tunlid A."/>
            <person name="Henrissat B."/>
            <person name="Grigoriev I.V."/>
            <person name="Hibbett D.S."/>
            <person name="Martin F."/>
        </authorList>
    </citation>
    <scope>NUCLEOTIDE SEQUENCE [LARGE SCALE GENOMIC DNA]</scope>
    <source>
        <strain evidence="4">Ve08.2h10</strain>
    </source>
</reference>
<organism evidence="3 4">
    <name type="scientific">Paxillus rubicundulus Ve08.2h10</name>
    <dbReference type="NCBI Taxonomy" id="930991"/>
    <lineage>
        <taxon>Eukaryota</taxon>
        <taxon>Fungi</taxon>
        <taxon>Dikarya</taxon>
        <taxon>Basidiomycota</taxon>
        <taxon>Agaricomycotina</taxon>
        <taxon>Agaricomycetes</taxon>
        <taxon>Agaricomycetidae</taxon>
        <taxon>Boletales</taxon>
        <taxon>Paxilineae</taxon>
        <taxon>Paxillaceae</taxon>
        <taxon>Paxillus</taxon>
    </lineage>
</organism>
<dbReference type="EMBL" id="KN824979">
    <property type="protein sequence ID" value="KIK96580.1"/>
    <property type="molecule type" value="Genomic_DNA"/>
</dbReference>
<name>A0A0D0EAG2_9AGAM</name>
<dbReference type="GO" id="GO:0003950">
    <property type="term" value="F:NAD+ poly-ADP-ribosyltransferase activity"/>
    <property type="evidence" value="ECO:0007669"/>
    <property type="project" value="InterPro"/>
</dbReference>
<dbReference type="SUPFAM" id="SSF56399">
    <property type="entry name" value="ADP-ribosylation"/>
    <property type="match status" value="1"/>
</dbReference>
<evidence type="ECO:0000259" key="2">
    <source>
        <dbReference type="Pfam" id="PF00644"/>
    </source>
</evidence>
<protein>
    <recommendedName>
        <fullName evidence="2">PARP catalytic domain-containing protein</fullName>
    </recommendedName>
</protein>
<evidence type="ECO:0000313" key="4">
    <source>
        <dbReference type="Proteomes" id="UP000054538"/>
    </source>
</evidence>
<evidence type="ECO:0000256" key="1">
    <source>
        <dbReference type="SAM" id="MobiDB-lite"/>
    </source>
</evidence>
<dbReference type="PANTHER" id="PTHR31681">
    <property type="entry name" value="C2H2-LIKE ZINC FINGER PROTEIN"/>
    <property type="match status" value="1"/>
</dbReference>
<dbReference type="PANTHER" id="PTHR31681:SF3">
    <property type="entry name" value="OS04G0690100 PROTEIN"/>
    <property type="match status" value="1"/>
</dbReference>